<sequence length="766" mass="82498">MPIIISRGGVVRGTRTADWTHAPVPAARGTRAISWTTARAVQGARLATWTSARTVARGERIVGWAGPVTARGSRTVAWGVPVTATIEYRPGRRPRSTRLTSTLGLVISAQYEHTGTRETLTVTLAGQFGPVPTLDLQVQEYEGATQTSSLQVVLDGDLTQTEQRRTATGYVTVLRGYNRAASRLGSVRLSELIPWRLSPTPLPDRRVPCGQRPKPQTADVRGIVSSAFQAAGMTLNFPLSDPLAGQAWKEGVREYSTSGKTPDQVWGDTYGQLGYTYTVHGRLALALPAGGSLPYQSTGVREDDLATDLTVRREAGNTPSHLTVTAADLLMDRPNIIDLLAEAPDAASLQRELYPDIEWYVTTPTTSGETIKGFRKSAGVITYTNELTRSDVEVTETVDGIQRTRTFGRVVTGYTSTASTYDPTCPDALLQQTTVKRSYGYGINTETHGAIFSGPGWAGGYEVGDTLADESQTVTQTFSPEGYLSYRTTVTRKLVSLQQQGADGPLADRGPLTAREYVTTTLSEAYSAIGGGKFLRLWSLSGAQQLPLYDTESGDAVRLASRGGTQANGEETLDQVPAQVRCPDPCDVPKVAYPQTVKRVLSDGREGQEVTRSLPFVESASLLGGYADVIVQSLAPTTATDATLSTVRDWRPGTRLDGVITGVVEGYSLEAAAGRASARVQVREYVLTSSTADPDVDGEGPWRDMVVWRRPGGVVVNHLTGIKDGIPQFRRIFVRATGANTPSPGDEVEWRNDTRFGPTSTGNYGN</sequence>
<reference evidence="2" key="1">
    <citation type="journal article" date="2014" name="Int. J. Syst. Evol. Microbiol.">
        <title>Complete genome sequence of Corynebacterium casei LMG S-19264T (=DSM 44701T), isolated from a smear-ripened cheese.</title>
        <authorList>
            <consortium name="US DOE Joint Genome Institute (JGI-PGF)"/>
            <person name="Walter F."/>
            <person name="Albersmeier A."/>
            <person name="Kalinowski J."/>
            <person name="Ruckert C."/>
        </authorList>
    </citation>
    <scope>NUCLEOTIDE SEQUENCE</scope>
    <source>
        <strain evidence="2">JCM 14371</strain>
    </source>
</reference>
<evidence type="ECO:0000313" key="3">
    <source>
        <dbReference type="Proteomes" id="UP000635726"/>
    </source>
</evidence>
<dbReference type="RefSeq" id="WP_188960767.1">
    <property type="nucleotide sequence ID" value="NZ_BMOE01000001.1"/>
</dbReference>
<comment type="caution">
    <text evidence="2">The sequence shown here is derived from an EMBL/GenBank/DDBJ whole genome shotgun (WGS) entry which is preliminary data.</text>
</comment>
<gene>
    <name evidence="2" type="ORF">GCM10008939_06670</name>
</gene>
<proteinExistence type="predicted"/>
<keyword evidence="3" id="KW-1185">Reference proteome</keyword>
<organism evidence="2 3">
    <name type="scientific">Deinococcus aquiradiocola</name>
    <dbReference type="NCBI Taxonomy" id="393059"/>
    <lineage>
        <taxon>Bacteria</taxon>
        <taxon>Thermotogati</taxon>
        <taxon>Deinococcota</taxon>
        <taxon>Deinococci</taxon>
        <taxon>Deinococcales</taxon>
        <taxon>Deinococcaceae</taxon>
        <taxon>Deinococcus</taxon>
    </lineage>
</organism>
<protein>
    <submittedName>
        <fullName evidence="2">Uncharacterized protein</fullName>
    </submittedName>
</protein>
<feature type="compositionally biased region" description="Polar residues" evidence="1">
    <location>
        <begin position="757"/>
        <end position="766"/>
    </location>
</feature>
<evidence type="ECO:0000256" key="1">
    <source>
        <dbReference type="SAM" id="MobiDB-lite"/>
    </source>
</evidence>
<dbReference type="Proteomes" id="UP000635726">
    <property type="component" value="Unassembled WGS sequence"/>
</dbReference>
<evidence type="ECO:0000313" key="2">
    <source>
        <dbReference type="EMBL" id="GGJ65400.1"/>
    </source>
</evidence>
<dbReference type="EMBL" id="BMOE01000001">
    <property type="protein sequence ID" value="GGJ65400.1"/>
    <property type="molecule type" value="Genomic_DNA"/>
</dbReference>
<reference evidence="2" key="2">
    <citation type="submission" date="2020-09" db="EMBL/GenBank/DDBJ databases">
        <authorList>
            <person name="Sun Q."/>
            <person name="Ohkuma M."/>
        </authorList>
    </citation>
    <scope>NUCLEOTIDE SEQUENCE</scope>
    <source>
        <strain evidence="2">JCM 14371</strain>
    </source>
</reference>
<feature type="region of interest" description="Disordered" evidence="1">
    <location>
        <begin position="740"/>
        <end position="766"/>
    </location>
</feature>
<dbReference type="AlphaFoldDB" id="A0A917P7E7"/>
<name>A0A917P7E7_9DEIO</name>
<accession>A0A917P7E7</accession>